<keyword evidence="2" id="KW-0812">Transmembrane</keyword>
<evidence type="ECO:0000256" key="2">
    <source>
        <dbReference type="ARBA" id="ARBA00022692"/>
    </source>
</evidence>
<comment type="subcellular location">
    <subcellularLocation>
        <location evidence="1">Membrane</location>
        <topology evidence="1">Multi-pass membrane protein</topology>
    </subcellularLocation>
</comment>
<dbReference type="GO" id="GO:0016020">
    <property type="term" value="C:membrane"/>
    <property type="evidence" value="ECO:0007669"/>
    <property type="project" value="UniProtKB-SubCell"/>
</dbReference>
<protein>
    <submittedName>
        <fullName evidence="4">Uncharacterized protein</fullName>
    </submittedName>
</protein>
<evidence type="ECO:0000313" key="5">
    <source>
        <dbReference type="Proteomes" id="UP000826271"/>
    </source>
</evidence>
<dbReference type="AlphaFoldDB" id="A0AAV6WNG9"/>
<dbReference type="Gene3D" id="1.50.40.10">
    <property type="entry name" value="Mitochondrial carrier domain"/>
    <property type="match status" value="1"/>
</dbReference>
<dbReference type="Proteomes" id="UP000826271">
    <property type="component" value="Unassembled WGS sequence"/>
</dbReference>
<evidence type="ECO:0000256" key="1">
    <source>
        <dbReference type="ARBA" id="ARBA00004141"/>
    </source>
</evidence>
<dbReference type="Pfam" id="PF00153">
    <property type="entry name" value="Mito_carr"/>
    <property type="match status" value="1"/>
</dbReference>
<accession>A0AAV6WNG9</accession>
<name>A0AAV6WNG9_9LAMI</name>
<keyword evidence="3" id="KW-0472">Membrane</keyword>
<evidence type="ECO:0000256" key="3">
    <source>
        <dbReference type="ARBA" id="ARBA00023136"/>
    </source>
</evidence>
<keyword evidence="5" id="KW-1185">Reference proteome</keyword>
<organism evidence="4 5">
    <name type="scientific">Buddleja alternifolia</name>
    <dbReference type="NCBI Taxonomy" id="168488"/>
    <lineage>
        <taxon>Eukaryota</taxon>
        <taxon>Viridiplantae</taxon>
        <taxon>Streptophyta</taxon>
        <taxon>Embryophyta</taxon>
        <taxon>Tracheophyta</taxon>
        <taxon>Spermatophyta</taxon>
        <taxon>Magnoliopsida</taxon>
        <taxon>eudicotyledons</taxon>
        <taxon>Gunneridae</taxon>
        <taxon>Pentapetalae</taxon>
        <taxon>asterids</taxon>
        <taxon>lamiids</taxon>
        <taxon>Lamiales</taxon>
        <taxon>Scrophulariaceae</taxon>
        <taxon>Buddlejeae</taxon>
        <taxon>Buddleja</taxon>
    </lineage>
</organism>
<reference evidence="4" key="1">
    <citation type="submission" date="2019-10" db="EMBL/GenBank/DDBJ databases">
        <authorList>
            <person name="Zhang R."/>
            <person name="Pan Y."/>
            <person name="Wang J."/>
            <person name="Ma R."/>
            <person name="Yu S."/>
        </authorList>
    </citation>
    <scope>NUCLEOTIDE SEQUENCE</scope>
    <source>
        <strain evidence="4">LA-IB0</strain>
        <tissue evidence="4">Leaf</tissue>
    </source>
</reference>
<dbReference type="InterPro" id="IPR018108">
    <property type="entry name" value="MCP_transmembrane"/>
</dbReference>
<proteinExistence type="predicted"/>
<evidence type="ECO:0000313" key="4">
    <source>
        <dbReference type="EMBL" id="KAG8369987.1"/>
    </source>
</evidence>
<dbReference type="EMBL" id="WHWC01000014">
    <property type="protein sequence ID" value="KAG8369987.1"/>
    <property type="molecule type" value="Genomic_DNA"/>
</dbReference>
<sequence>MKYLLNMNEEFLKIRRCVHIQVYPNMRLGIGIDLLMLPKLTCPLKLAAFPMWISCRNAGLYKGIVPSIIKAVPTGAVTFVAYEFASDWLESVWT</sequence>
<gene>
    <name evidence="4" type="ORF">BUALT_Bualt14G0070800</name>
</gene>
<dbReference type="SUPFAM" id="SSF103506">
    <property type="entry name" value="Mitochondrial carrier"/>
    <property type="match status" value="1"/>
</dbReference>
<comment type="caution">
    <text evidence="4">The sequence shown here is derived from an EMBL/GenBank/DDBJ whole genome shotgun (WGS) entry which is preliminary data.</text>
</comment>
<dbReference type="InterPro" id="IPR023395">
    <property type="entry name" value="MCP_dom_sf"/>
</dbReference>